<feature type="transmembrane region" description="Helical" evidence="9">
    <location>
        <begin position="240"/>
        <end position="262"/>
    </location>
</feature>
<dbReference type="InterPro" id="IPR036259">
    <property type="entry name" value="MFS_trans_sf"/>
</dbReference>
<keyword evidence="5 9" id="KW-1133">Transmembrane helix</keyword>
<dbReference type="AlphaFoldDB" id="A0A6G4XCB9"/>
<evidence type="ECO:0000256" key="9">
    <source>
        <dbReference type="SAM" id="Phobius"/>
    </source>
</evidence>
<feature type="transmembrane region" description="Helical" evidence="9">
    <location>
        <begin position="300"/>
        <end position="319"/>
    </location>
</feature>
<evidence type="ECO:0000313" key="11">
    <source>
        <dbReference type="Proteomes" id="UP000481109"/>
    </source>
</evidence>
<dbReference type="GO" id="GO:0006857">
    <property type="term" value="P:oligopeptide transport"/>
    <property type="evidence" value="ECO:0007669"/>
    <property type="project" value="InterPro"/>
</dbReference>
<evidence type="ECO:0000256" key="5">
    <source>
        <dbReference type="ARBA" id="ARBA00022989"/>
    </source>
</evidence>
<comment type="caution">
    <text evidence="10">The sequence shown here is derived from an EMBL/GenBank/DDBJ whole genome shotgun (WGS) entry which is preliminary data.</text>
</comment>
<feature type="transmembrane region" description="Helical" evidence="9">
    <location>
        <begin position="41"/>
        <end position="59"/>
    </location>
</feature>
<evidence type="ECO:0000256" key="7">
    <source>
        <dbReference type="RuleBase" id="RU003755"/>
    </source>
</evidence>
<evidence type="ECO:0000256" key="1">
    <source>
        <dbReference type="ARBA" id="ARBA00004651"/>
    </source>
</evidence>
<evidence type="ECO:0000256" key="2">
    <source>
        <dbReference type="ARBA" id="ARBA00022448"/>
    </source>
</evidence>
<sequence>MATSQTMAPAPRPGPRPTEKTFFGHPRGLATLFMTEMWERFSFYGMRALLPLYLISGGADAAKGMQGGGLGMSVATEASIFAIYSAMVYLLTLPGGWFGDRVWGPRKTVTISALAIMAGHLLLAVPGTPTFFLGLAFVALGSGMLKANISTMVGHLYDGPDDPRRDGGFTVFYMGINLGGMFSPLIIGTVGETVSWHLGFALAAAGMGLGLIQFLLGTRHLSEASNVVPKPLTAAERKSVIVKSLLAAAAAVVFYVCVASFTTITDNWILVPLSVLGIVIPVLVLIRIKRDKSLTQLEQSKMSGFIWFFVAAAIFWAIYDQGSYTMATFAGESAQNSFFGWDFPVSWYQSVNPVLIMALAPVIASGWLWLNRRGKEPSTIVKFSSGLVLAGVSFFVFLIPMTTAAHGAKAAALWLVAIYFVQTVGELCLSPVGLSLTTKMSPAKYASQMMGVFFLAVTAGDSLMSLLSTGGMNLDSRGVVGVEAAVAVIAGIGIWVYRGRVQRLMGSIN</sequence>
<dbReference type="PROSITE" id="PS01023">
    <property type="entry name" value="PTR2_2"/>
    <property type="match status" value="1"/>
</dbReference>
<dbReference type="PANTHER" id="PTHR23517">
    <property type="entry name" value="RESISTANCE PROTEIN MDTM, PUTATIVE-RELATED-RELATED"/>
    <property type="match status" value="1"/>
</dbReference>
<feature type="region of interest" description="Disordered" evidence="8">
    <location>
        <begin position="1"/>
        <end position="21"/>
    </location>
</feature>
<keyword evidence="6 9" id="KW-0472">Membrane</keyword>
<dbReference type="GO" id="GO:0005886">
    <property type="term" value="C:plasma membrane"/>
    <property type="evidence" value="ECO:0007669"/>
    <property type="project" value="UniProtKB-SubCell"/>
</dbReference>
<evidence type="ECO:0000256" key="3">
    <source>
        <dbReference type="ARBA" id="ARBA00022475"/>
    </source>
</evidence>
<feature type="transmembrane region" description="Helical" evidence="9">
    <location>
        <begin position="380"/>
        <end position="399"/>
    </location>
</feature>
<dbReference type="GO" id="GO:1904680">
    <property type="term" value="F:peptide transmembrane transporter activity"/>
    <property type="evidence" value="ECO:0007669"/>
    <property type="project" value="InterPro"/>
</dbReference>
<feature type="transmembrane region" description="Helical" evidence="9">
    <location>
        <begin position="79"/>
        <end position="97"/>
    </location>
</feature>
<dbReference type="InterPro" id="IPR018456">
    <property type="entry name" value="PTR2_symporter_CS"/>
</dbReference>
<evidence type="ECO:0000256" key="4">
    <source>
        <dbReference type="ARBA" id="ARBA00022692"/>
    </source>
</evidence>
<comment type="similarity">
    <text evidence="7">Belongs to the major facilitator superfamily. Proton-dependent oligopeptide transporter (POT/PTR) (TC 2.A.17) family.</text>
</comment>
<feature type="transmembrane region" description="Helical" evidence="9">
    <location>
        <begin position="411"/>
        <end position="437"/>
    </location>
</feature>
<dbReference type="PANTHER" id="PTHR23517:SF15">
    <property type="entry name" value="PROTON-DEPENDENT OLIGOPEPTIDE FAMILY TRANSPORT PROTEIN"/>
    <property type="match status" value="1"/>
</dbReference>
<keyword evidence="4 7" id="KW-0812">Transmembrane</keyword>
<dbReference type="Pfam" id="PF00854">
    <property type="entry name" value="PTR2"/>
    <property type="match status" value="1"/>
</dbReference>
<dbReference type="InterPro" id="IPR005279">
    <property type="entry name" value="Dipep/tripep_permease"/>
</dbReference>
<feature type="transmembrane region" description="Helical" evidence="9">
    <location>
        <begin position="479"/>
        <end position="497"/>
    </location>
</feature>
<keyword evidence="11" id="KW-1185">Reference proteome</keyword>
<feature type="transmembrane region" description="Helical" evidence="9">
    <location>
        <begin position="196"/>
        <end position="216"/>
    </location>
</feature>
<feature type="transmembrane region" description="Helical" evidence="9">
    <location>
        <begin position="268"/>
        <end position="288"/>
    </location>
</feature>
<dbReference type="RefSeq" id="WP_165329887.1">
    <property type="nucleotide sequence ID" value="NZ_JAAKZW010000002.1"/>
</dbReference>
<proteinExistence type="inferred from homology"/>
<accession>A0A6G4XCB9</accession>
<dbReference type="Proteomes" id="UP000481109">
    <property type="component" value="Unassembled WGS sequence"/>
</dbReference>
<dbReference type="Gene3D" id="1.20.1250.20">
    <property type="entry name" value="MFS general substrate transporter like domains"/>
    <property type="match status" value="1"/>
</dbReference>
<gene>
    <name evidence="10" type="ORF">G6045_01555</name>
</gene>
<dbReference type="InterPro" id="IPR000109">
    <property type="entry name" value="POT_fam"/>
</dbReference>
<reference evidence="10 11" key="1">
    <citation type="submission" date="2020-02" db="EMBL/GenBank/DDBJ databases">
        <title>Whole-genome analyses of novel actinobacteria.</title>
        <authorList>
            <person name="Sahin N."/>
            <person name="Tokatli A."/>
        </authorList>
    </citation>
    <scope>NUCLEOTIDE SEQUENCE [LARGE SCALE GENOMIC DNA]</scope>
    <source>
        <strain evidence="10 11">YC504</strain>
    </source>
</reference>
<dbReference type="CDD" id="cd17346">
    <property type="entry name" value="MFS_DtpA_like"/>
    <property type="match status" value="1"/>
</dbReference>
<protein>
    <submittedName>
        <fullName evidence="10">MFS transporter</fullName>
    </submittedName>
</protein>
<keyword evidence="2 7" id="KW-0813">Transport</keyword>
<feature type="transmembrane region" description="Helical" evidence="9">
    <location>
        <begin position="449"/>
        <end position="467"/>
    </location>
</feature>
<evidence type="ECO:0000256" key="8">
    <source>
        <dbReference type="SAM" id="MobiDB-lite"/>
    </source>
</evidence>
<comment type="subcellular location">
    <subcellularLocation>
        <location evidence="1">Cell membrane</location>
        <topology evidence="1">Multi-pass membrane protein</topology>
    </subcellularLocation>
    <subcellularLocation>
        <location evidence="7">Membrane</location>
        <topology evidence="7">Multi-pass membrane protein</topology>
    </subcellularLocation>
</comment>
<evidence type="ECO:0000256" key="6">
    <source>
        <dbReference type="ARBA" id="ARBA00023136"/>
    </source>
</evidence>
<keyword evidence="3" id="KW-1003">Cell membrane</keyword>
<feature type="transmembrane region" description="Helical" evidence="9">
    <location>
        <begin position="170"/>
        <end position="190"/>
    </location>
</feature>
<organism evidence="10 11">
    <name type="scientific">Streptomyces mesophilus</name>
    <dbReference type="NCBI Taxonomy" id="1775132"/>
    <lineage>
        <taxon>Bacteria</taxon>
        <taxon>Bacillati</taxon>
        <taxon>Actinomycetota</taxon>
        <taxon>Actinomycetes</taxon>
        <taxon>Kitasatosporales</taxon>
        <taxon>Streptomycetaceae</taxon>
        <taxon>Streptomyces</taxon>
    </lineage>
</organism>
<dbReference type="InterPro" id="IPR050171">
    <property type="entry name" value="MFS_Transporters"/>
</dbReference>
<feature type="transmembrane region" description="Helical" evidence="9">
    <location>
        <begin position="109"/>
        <end position="125"/>
    </location>
</feature>
<dbReference type="NCBIfam" id="TIGR00924">
    <property type="entry name" value="yjdL_sub1_fam"/>
    <property type="match status" value="1"/>
</dbReference>
<dbReference type="SUPFAM" id="SSF103473">
    <property type="entry name" value="MFS general substrate transporter"/>
    <property type="match status" value="1"/>
</dbReference>
<evidence type="ECO:0000313" key="10">
    <source>
        <dbReference type="EMBL" id="NGO74374.1"/>
    </source>
</evidence>
<dbReference type="EMBL" id="JAAKZW010000002">
    <property type="protein sequence ID" value="NGO74374.1"/>
    <property type="molecule type" value="Genomic_DNA"/>
</dbReference>
<feature type="transmembrane region" description="Helical" evidence="9">
    <location>
        <begin position="347"/>
        <end position="368"/>
    </location>
</feature>
<feature type="transmembrane region" description="Helical" evidence="9">
    <location>
        <begin position="131"/>
        <end position="149"/>
    </location>
</feature>
<name>A0A6G4XCB9_9ACTN</name>